<gene>
    <name evidence="3" type="ORF">IF202_05835</name>
</gene>
<dbReference type="SUPFAM" id="SSF47413">
    <property type="entry name" value="lambda repressor-like DNA-binding domains"/>
    <property type="match status" value="1"/>
</dbReference>
<dbReference type="SMART" id="SM00530">
    <property type="entry name" value="HTH_XRE"/>
    <property type="match status" value="1"/>
</dbReference>
<sequence>MIIKKLRLQRGWSQEQLSLLSGLSTRTIQRIEKGQNPGLESLKSLAAVFETSVAILQEEPDMNTEFSVSIEERLAFERVRKIKDFYQHLIKYCMVVPILFAINFITSPGYVWAFWPMLGWGIGLAAHGIKVFSVIQLFGPDWEKRQVEKQLNRKL</sequence>
<dbReference type="InterPro" id="IPR010982">
    <property type="entry name" value="Lambda_DNA-bd_dom_sf"/>
</dbReference>
<proteinExistence type="predicted"/>
<comment type="caution">
    <text evidence="3">The sequence shown here is derived from an EMBL/GenBank/DDBJ whole genome shotgun (WGS) entry which is preliminary data.</text>
</comment>
<keyword evidence="1" id="KW-0812">Transmembrane</keyword>
<keyword evidence="1" id="KW-0472">Membrane</keyword>
<dbReference type="Proteomes" id="UP000604161">
    <property type="component" value="Unassembled WGS sequence"/>
</dbReference>
<feature type="domain" description="HTH cro/C1-type" evidence="2">
    <location>
        <begin position="3"/>
        <end position="56"/>
    </location>
</feature>
<protein>
    <submittedName>
        <fullName evidence="3">Helix-turn-helix domain-containing protein</fullName>
    </submittedName>
</protein>
<organism evidence="3 4">
    <name type="scientific">Marinomonas colpomeniae</name>
    <dbReference type="NCBI Taxonomy" id="2774408"/>
    <lineage>
        <taxon>Bacteria</taxon>
        <taxon>Pseudomonadati</taxon>
        <taxon>Pseudomonadota</taxon>
        <taxon>Gammaproteobacteria</taxon>
        <taxon>Oceanospirillales</taxon>
        <taxon>Oceanospirillaceae</taxon>
        <taxon>Marinomonas</taxon>
    </lineage>
</organism>
<dbReference type="Gene3D" id="1.10.260.40">
    <property type="entry name" value="lambda repressor-like DNA-binding domains"/>
    <property type="match status" value="1"/>
</dbReference>
<dbReference type="Pfam" id="PF01381">
    <property type="entry name" value="HTH_3"/>
    <property type="match status" value="1"/>
</dbReference>
<dbReference type="InterPro" id="IPR001387">
    <property type="entry name" value="Cro/C1-type_HTH"/>
</dbReference>
<evidence type="ECO:0000313" key="3">
    <source>
        <dbReference type="EMBL" id="MBD5770563.1"/>
    </source>
</evidence>
<reference evidence="3 4" key="1">
    <citation type="submission" date="2020-09" db="EMBL/GenBank/DDBJ databases">
        <title>Marinomonas sp. nov., isolated from the cysticercosis algae of Qingdao, China.</title>
        <authorList>
            <person name="Sun X."/>
        </authorList>
    </citation>
    <scope>NUCLEOTIDE SEQUENCE [LARGE SCALE GENOMIC DNA]</scope>
    <source>
        <strain evidence="3 4">SM2066</strain>
    </source>
</reference>
<evidence type="ECO:0000256" key="1">
    <source>
        <dbReference type="SAM" id="Phobius"/>
    </source>
</evidence>
<keyword evidence="4" id="KW-1185">Reference proteome</keyword>
<feature type="transmembrane region" description="Helical" evidence="1">
    <location>
        <begin position="117"/>
        <end position="139"/>
    </location>
</feature>
<evidence type="ECO:0000259" key="2">
    <source>
        <dbReference type="PROSITE" id="PS50943"/>
    </source>
</evidence>
<dbReference type="RefSeq" id="WP_191593955.1">
    <property type="nucleotide sequence ID" value="NZ_JACYFC010000002.1"/>
</dbReference>
<dbReference type="Pfam" id="PF13239">
    <property type="entry name" value="2TM"/>
    <property type="match status" value="1"/>
</dbReference>
<feature type="transmembrane region" description="Helical" evidence="1">
    <location>
        <begin position="89"/>
        <end position="111"/>
    </location>
</feature>
<dbReference type="InterPro" id="IPR025698">
    <property type="entry name" value="2TM_dom"/>
</dbReference>
<name>A0ABR8NXE0_9GAMM</name>
<evidence type="ECO:0000313" key="4">
    <source>
        <dbReference type="Proteomes" id="UP000604161"/>
    </source>
</evidence>
<dbReference type="PROSITE" id="PS50943">
    <property type="entry name" value="HTH_CROC1"/>
    <property type="match status" value="1"/>
</dbReference>
<keyword evidence="1" id="KW-1133">Transmembrane helix</keyword>
<accession>A0ABR8NXE0</accession>
<dbReference type="CDD" id="cd00093">
    <property type="entry name" value="HTH_XRE"/>
    <property type="match status" value="1"/>
</dbReference>
<dbReference type="EMBL" id="JACYFC010000002">
    <property type="protein sequence ID" value="MBD5770563.1"/>
    <property type="molecule type" value="Genomic_DNA"/>
</dbReference>